<reference evidence="2 3" key="1">
    <citation type="submission" date="2023-03" db="EMBL/GenBank/DDBJ databases">
        <title>High recombination rates correlate with genetic variation in Cardiocondyla obscurior ants.</title>
        <authorList>
            <person name="Errbii M."/>
        </authorList>
    </citation>
    <scope>NUCLEOTIDE SEQUENCE [LARGE SCALE GENOMIC DNA]</scope>
    <source>
        <strain evidence="2">Alpha-2009</strain>
        <tissue evidence="2">Whole body</tissue>
    </source>
</reference>
<gene>
    <name evidence="2" type="ORF">PUN28_000172</name>
</gene>
<accession>A0AAW2GY67</accession>
<sequence length="113" mass="13221">MRRYLQTLTSRMFQYCATCRTRDAAECSSLKLLVLPPPPSFFSPSLPHHRRNAAKDRERKREKKRASSFLLIKVNANLDSFIVGKLDNSGDQLPYCKLWYIHESHERGIHNIF</sequence>
<evidence type="ECO:0000313" key="3">
    <source>
        <dbReference type="Proteomes" id="UP001430953"/>
    </source>
</evidence>
<dbReference type="Proteomes" id="UP001430953">
    <property type="component" value="Unassembled WGS sequence"/>
</dbReference>
<evidence type="ECO:0000256" key="1">
    <source>
        <dbReference type="SAM" id="MobiDB-lite"/>
    </source>
</evidence>
<organism evidence="2 3">
    <name type="scientific">Cardiocondyla obscurior</name>
    <dbReference type="NCBI Taxonomy" id="286306"/>
    <lineage>
        <taxon>Eukaryota</taxon>
        <taxon>Metazoa</taxon>
        <taxon>Ecdysozoa</taxon>
        <taxon>Arthropoda</taxon>
        <taxon>Hexapoda</taxon>
        <taxon>Insecta</taxon>
        <taxon>Pterygota</taxon>
        <taxon>Neoptera</taxon>
        <taxon>Endopterygota</taxon>
        <taxon>Hymenoptera</taxon>
        <taxon>Apocrita</taxon>
        <taxon>Aculeata</taxon>
        <taxon>Formicoidea</taxon>
        <taxon>Formicidae</taxon>
        <taxon>Myrmicinae</taxon>
        <taxon>Cardiocondyla</taxon>
    </lineage>
</organism>
<keyword evidence="3" id="KW-1185">Reference proteome</keyword>
<dbReference type="EMBL" id="JADYXP020000001">
    <property type="protein sequence ID" value="KAL0132204.1"/>
    <property type="molecule type" value="Genomic_DNA"/>
</dbReference>
<protein>
    <submittedName>
        <fullName evidence="2">Uncharacterized protein</fullName>
    </submittedName>
</protein>
<evidence type="ECO:0000313" key="2">
    <source>
        <dbReference type="EMBL" id="KAL0132204.1"/>
    </source>
</evidence>
<feature type="region of interest" description="Disordered" evidence="1">
    <location>
        <begin position="43"/>
        <end position="65"/>
    </location>
</feature>
<comment type="caution">
    <text evidence="2">The sequence shown here is derived from an EMBL/GenBank/DDBJ whole genome shotgun (WGS) entry which is preliminary data.</text>
</comment>
<dbReference type="AlphaFoldDB" id="A0AAW2GY67"/>
<name>A0AAW2GY67_9HYME</name>
<proteinExistence type="predicted"/>